<dbReference type="AlphaFoldDB" id="A0A9W5Y8Z8"/>
<dbReference type="PANTHER" id="PTHR43471:SF1">
    <property type="entry name" value="ABC TRANSPORTER PERMEASE PROTEIN NOSY-RELATED"/>
    <property type="match status" value="1"/>
</dbReference>
<dbReference type="RefSeq" id="WP_281812378.1">
    <property type="nucleotide sequence ID" value="NZ_BRLB01000001.1"/>
</dbReference>
<feature type="transmembrane region" description="Helical" evidence="5">
    <location>
        <begin position="55"/>
        <end position="74"/>
    </location>
</feature>
<gene>
    <name evidence="7" type="ORF">SH1V18_07460</name>
</gene>
<evidence type="ECO:0000313" key="7">
    <source>
        <dbReference type="EMBL" id="GKX28266.1"/>
    </source>
</evidence>
<name>A0A9W5Y8Z8_9FIRM</name>
<dbReference type="Proteomes" id="UP001144256">
    <property type="component" value="Unassembled WGS sequence"/>
</dbReference>
<keyword evidence="2 5" id="KW-0812">Transmembrane</keyword>
<keyword evidence="4 5" id="KW-0472">Membrane</keyword>
<keyword evidence="3 5" id="KW-1133">Transmembrane helix</keyword>
<comment type="subcellular location">
    <subcellularLocation>
        <location evidence="1">Membrane</location>
        <topology evidence="1">Multi-pass membrane protein</topology>
    </subcellularLocation>
</comment>
<comment type="caution">
    <text evidence="7">The sequence shown here is derived from an EMBL/GenBank/DDBJ whole genome shotgun (WGS) entry which is preliminary data.</text>
</comment>
<dbReference type="Pfam" id="PF12698">
    <property type="entry name" value="ABC2_membrane_3"/>
    <property type="match status" value="1"/>
</dbReference>
<feature type="transmembrane region" description="Helical" evidence="5">
    <location>
        <begin position="161"/>
        <end position="189"/>
    </location>
</feature>
<dbReference type="PANTHER" id="PTHR43471">
    <property type="entry name" value="ABC TRANSPORTER PERMEASE"/>
    <property type="match status" value="1"/>
</dbReference>
<keyword evidence="8" id="KW-1185">Reference proteome</keyword>
<feature type="domain" description="ABC-2 type transporter transmembrane" evidence="6">
    <location>
        <begin position="51"/>
        <end position="228"/>
    </location>
</feature>
<reference evidence="7" key="1">
    <citation type="submission" date="2022-06" db="EMBL/GenBank/DDBJ databases">
        <title>Vallitalea longa sp. nov., an anaerobic bacterium isolated from marine sediment.</title>
        <authorList>
            <person name="Hirano S."/>
            <person name="Terahara T."/>
            <person name="Mori K."/>
            <person name="Hamada M."/>
            <person name="Matsumoto R."/>
            <person name="Kobayashi T."/>
        </authorList>
    </citation>
    <scope>NUCLEOTIDE SEQUENCE</scope>
    <source>
        <strain evidence="7">SH18-1</strain>
    </source>
</reference>
<evidence type="ECO:0000256" key="2">
    <source>
        <dbReference type="ARBA" id="ARBA00022692"/>
    </source>
</evidence>
<organism evidence="7 8">
    <name type="scientific">Vallitalea longa</name>
    <dbReference type="NCBI Taxonomy" id="2936439"/>
    <lineage>
        <taxon>Bacteria</taxon>
        <taxon>Bacillati</taxon>
        <taxon>Bacillota</taxon>
        <taxon>Clostridia</taxon>
        <taxon>Lachnospirales</taxon>
        <taxon>Vallitaleaceae</taxon>
        <taxon>Vallitalea</taxon>
    </lineage>
</organism>
<proteinExistence type="predicted"/>
<dbReference type="GO" id="GO:0140359">
    <property type="term" value="F:ABC-type transporter activity"/>
    <property type="evidence" value="ECO:0007669"/>
    <property type="project" value="InterPro"/>
</dbReference>
<feature type="transmembrane region" description="Helical" evidence="5">
    <location>
        <begin position="209"/>
        <end position="231"/>
    </location>
</feature>
<evidence type="ECO:0000256" key="5">
    <source>
        <dbReference type="SAM" id="Phobius"/>
    </source>
</evidence>
<feature type="transmembrane region" description="Helical" evidence="5">
    <location>
        <begin position="21"/>
        <end position="43"/>
    </location>
</feature>
<evidence type="ECO:0000256" key="3">
    <source>
        <dbReference type="ARBA" id="ARBA00022989"/>
    </source>
</evidence>
<feature type="transmembrane region" description="Helical" evidence="5">
    <location>
        <begin position="124"/>
        <end position="149"/>
    </location>
</feature>
<evidence type="ECO:0000313" key="8">
    <source>
        <dbReference type="Proteomes" id="UP001144256"/>
    </source>
</evidence>
<evidence type="ECO:0000256" key="1">
    <source>
        <dbReference type="ARBA" id="ARBA00004141"/>
    </source>
</evidence>
<dbReference type="GO" id="GO:0016020">
    <property type="term" value="C:membrane"/>
    <property type="evidence" value="ECO:0007669"/>
    <property type="project" value="UniProtKB-SubCell"/>
</dbReference>
<dbReference type="InterPro" id="IPR013525">
    <property type="entry name" value="ABC2_TM"/>
</dbReference>
<accession>A0A9W5Y8Z8</accession>
<sequence>MDFSMRRVNALVRKEMKDIVRNPNITVVGLIPLIGAIFISIMVTDEVIKMQLLPVLFLMNSALLTPMIMAMIISEEKEKNTLRTLMLSTVTPTEFLTGKGIVTWLYANITNIAIYLIISSPKEYLLIYIITSLFTSTIMIFIGAIIGIISKTVMSTGTNSLPILLIFYIFPYLAQFNITLSHIAVFLPTYHSQMLLNKMVNNHNIDIDYGRNFIALIAWILISFIIFVMIYRRRRFDR</sequence>
<feature type="transmembrane region" description="Helical" evidence="5">
    <location>
        <begin position="95"/>
        <end position="118"/>
    </location>
</feature>
<evidence type="ECO:0000256" key="4">
    <source>
        <dbReference type="ARBA" id="ARBA00023136"/>
    </source>
</evidence>
<evidence type="ECO:0000259" key="6">
    <source>
        <dbReference type="Pfam" id="PF12698"/>
    </source>
</evidence>
<protein>
    <submittedName>
        <fullName evidence="7">Membrane protein</fullName>
    </submittedName>
</protein>
<dbReference type="EMBL" id="BRLB01000001">
    <property type="protein sequence ID" value="GKX28266.1"/>
    <property type="molecule type" value="Genomic_DNA"/>
</dbReference>